<evidence type="ECO:0000313" key="3">
    <source>
        <dbReference type="Proteomes" id="UP000886998"/>
    </source>
</evidence>
<name>A0A8X6YDP4_9ARAC</name>
<proteinExistence type="predicted"/>
<dbReference type="Proteomes" id="UP000886998">
    <property type="component" value="Unassembled WGS sequence"/>
</dbReference>
<dbReference type="EMBL" id="BMAV01018039">
    <property type="protein sequence ID" value="GFY70122.1"/>
    <property type="molecule type" value="Genomic_DNA"/>
</dbReference>
<evidence type="ECO:0000313" key="2">
    <source>
        <dbReference type="EMBL" id="GFY70122.1"/>
    </source>
</evidence>
<dbReference type="AlphaFoldDB" id="A0A8X6YDP4"/>
<accession>A0A8X6YDP4</accession>
<keyword evidence="3" id="KW-1185">Reference proteome</keyword>
<organism evidence="2 3">
    <name type="scientific">Trichonephila inaurata madagascariensis</name>
    <dbReference type="NCBI Taxonomy" id="2747483"/>
    <lineage>
        <taxon>Eukaryota</taxon>
        <taxon>Metazoa</taxon>
        <taxon>Ecdysozoa</taxon>
        <taxon>Arthropoda</taxon>
        <taxon>Chelicerata</taxon>
        <taxon>Arachnida</taxon>
        <taxon>Araneae</taxon>
        <taxon>Araneomorphae</taxon>
        <taxon>Entelegynae</taxon>
        <taxon>Araneoidea</taxon>
        <taxon>Nephilidae</taxon>
        <taxon>Trichonephila</taxon>
        <taxon>Trichonephila inaurata</taxon>
    </lineage>
</organism>
<dbReference type="InterPro" id="IPR041577">
    <property type="entry name" value="RT_RNaseH_2"/>
</dbReference>
<sequence>MTDASDFGLWASLNEITSHGFKPLGFFSKKLASAQTKTSAFDRELLAAYSAIKYFRHMIEDAFSRISAIVTPSTIDYEKFAQMQQGDDELKALLSATNQTLQLKQLRMPESTTEIYCDISTGTVRPYTCLMLSDGTSFLQSTTFRILEFVLLQS</sequence>
<gene>
    <name evidence="2" type="ORF">TNIN_341601</name>
</gene>
<dbReference type="SUPFAM" id="SSF56672">
    <property type="entry name" value="DNA/RNA polymerases"/>
    <property type="match status" value="1"/>
</dbReference>
<reference evidence="2" key="1">
    <citation type="submission" date="2020-08" db="EMBL/GenBank/DDBJ databases">
        <title>Multicomponent nature underlies the extraordinary mechanical properties of spider dragline silk.</title>
        <authorList>
            <person name="Kono N."/>
            <person name="Nakamura H."/>
            <person name="Mori M."/>
            <person name="Yoshida Y."/>
            <person name="Ohtoshi R."/>
            <person name="Malay A.D."/>
            <person name="Moran D.A.P."/>
            <person name="Tomita M."/>
            <person name="Numata K."/>
            <person name="Arakawa K."/>
        </authorList>
    </citation>
    <scope>NUCLEOTIDE SEQUENCE</scope>
</reference>
<feature type="domain" description="Reverse transcriptase/retrotransposon-derived protein RNase H-like" evidence="1">
    <location>
        <begin position="1"/>
        <end position="61"/>
    </location>
</feature>
<dbReference type="OrthoDB" id="6628230at2759"/>
<dbReference type="Pfam" id="PF17919">
    <property type="entry name" value="RT_RNaseH_2"/>
    <property type="match status" value="1"/>
</dbReference>
<comment type="caution">
    <text evidence="2">The sequence shown here is derived from an EMBL/GenBank/DDBJ whole genome shotgun (WGS) entry which is preliminary data.</text>
</comment>
<dbReference type="GO" id="GO:0071897">
    <property type="term" value="P:DNA biosynthetic process"/>
    <property type="evidence" value="ECO:0007669"/>
    <property type="project" value="UniProtKB-ARBA"/>
</dbReference>
<protein>
    <recommendedName>
        <fullName evidence="1">Reverse transcriptase/retrotransposon-derived protein RNase H-like domain-containing protein</fullName>
    </recommendedName>
</protein>
<dbReference type="InterPro" id="IPR043502">
    <property type="entry name" value="DNA/RNA_pol_sf"/>
</dbReference>
<evidence type="ECO:0000259" key="1">
    <source>
        <dbReference type="Pfam" id="PF17919"/>
    </source>
</evidence>